<evidence type="ECO:0000313" key="13">
    <source>
        <dbReference type="Proteomes" id="UP000663832"/>
    </source>
</evidence>
<dbReference type="OrthoDB" id="28755at2759"/>
<organism evidence="8 13">
    <name type="scientific">Adineta steineri</name>
    <dbReference type="NCBI Taxonomy" id="433720"/>
    <lineage>
        <taxon>Eukaryota</taxon>
        <taxon>Metazoa</taxon>
        <taxon>Spiralia</taxon>
        <taxon>Gnathifera</taxon>
        <taxon>Rotifera</taxon>
        <taxon>Eurotatoria</taxon>
        <taxon>Bdelloidea</taxon>
        <taxon>Adinetida</taxon>
        <taxon>Adinetidae</taxon>
        <taxon>Adineta</taxon>
    </lineage>
</organism>
<dbReference type="EMBL" id="CAJNOI010000047">
    <property type="protein sequence ID" value="CAF0935200.1"/>
    <property type="molecule type" value="Genomic_DNA"/>
</dbReference>
<keyword evidence="3 6" id="KW-0812">Transmembrane</keyword>
<dbReference type="Proteomes" id="UP000663832">
    <property type="component" value="Unassembled WGS sequence"/>
</dbReference>
<comment type="subcellular location">
    <subcellularLocation>
        <location evidence="1">Membrane</location>
        <topology evidence="1">Multi-pass membrane protein</topology>
    </subcellularLocation>
</comment>
<keyword evidence="4 6" id="KW-1133">Transmembrane helix</keyword>
<dbReference type="EMBL" id="CAJNOM010000009">
    <property type="protein sequence ID" value="CAF0774918.1"/>
    <property type="molecule type" value="Genomic_DNA"/>
</dbReference>
<evidence type="ECO:0000313" key="8">
    <source>
        <dbReference type="EMBL" id="CAF0774918.1"/>
    </source>
</evidence>
<dbReference type="PANTHER" id="PTHR19432">
    <property type="entry name" value="SUGAR TRANSPORTER"/>
    <property type="match status" value="1"/>
</dbReference>
<dbReference type="AlphaFoldDB" id="A0A813QXQ5"/>
<gene>
    <name evidence="9" type="ORF">BJG266_LOCUS12325</name>
    <name evidence="11" type="ORF">BJG266_LOCUS38912</name>
    <name evidence="10" type="ORF">QVE165_LOCUS13327</name>
    <name evidence="8" type="ORF">QVE165_LOCUS2825</name>
    <name evidence="12" type="ORF">QVE165_LOCUS55799</name>
</gene>
<dbReference type="GO" id="GO:0016020">
    <property type="term" value="C:membrane"/>
    <property type="evidence" value="ECO:0007669"/>
    <property type="project" value="UniProtKB-SubCell"/>
</dbReference>
<sequence length="246" mass="27863">MKFFHLAIVTSLVCGLEFCTASAFTYIPPILFKAGISELSMTWIMGCGNLIEAPTIGLSLLVISCILFYFAAQACFNPCESLIYDIYKGTSQESSCFFVYSFMTSFGGCLGYLITATDWTESYLSNYMQGQEKLTFYVILLFFSITLCCTLISANEKVPVINDNLDEQSLFNNIHICHFLFPIKFLKILITMPFVLRRLTLAECCSWSVIMIFNLLFTDFVDQTVYIGDPSADELSEERLRYDQGV</sequence>
<dbReference type="EMBL" id="CAJNOM010001895">
    <property type="protein sequence ID" value="CAF1621768.1"/>
    <property type="molecule type" value="Genomic_DNA"/>
</dbReference>
<dbReference type="PANTHER" id="PTHR19432:SF37">
    <property type="entry name" value="SOLUTE CARRIER FAMILY 45 MEMBER 3"/>
    <property type="match status" value="1"/>
</dbReference>
<accession>A0A813QXQ5</accession>
<dbReference type="InterPro" id="IPR036259">
    <property type="entry name" value="MFS_trans_sf"/>
</dbReference>
<dbReference type="Proteomes" id="UP000663877">
    <property type="component" value="Unassembled WGS sequence"/>
</dbReference>
<reference evidence="8" key="1">
    <citation type="submission" date="2021-02" db="EMBL/GenBank/DDBJ databases">
        <authorList>
            <person name="Nowell W R."/>
        </authorList>
    </citation>
    <scope>NUCLEOTIDE SEQUENCE</scope>
</reference>
<dbReference type="EMBL" id="CAJNOM010000068">
    <property type="protein sequence ID" value="CAF0970814.1"/>
    <property type="molecule type" value="Genomic_DNA"/>
</dbReference>
<feature type="transmembrane region" description="Helical" evidence="6">
    <location>
        <begin position="176"/>
        <end position="196"/>
    </location>
</feature>
<dbReference type="SUPFAM" id="SSF103473">
    <property type="entry name" value="MFS general substrate transporter"/>
    <property type="match status" value="1"/>
</dbReference>
<evidence type="ECO:0000313" key="10">
    <source>
        <dbReference type="EMBL" id="CAF0970814.1"/>
    </source>
</evidence>
<evidence type="ECO:0000256" key="5">
    <source>
        <dbReference type="ARBA" id="ARBA00023136"/>
    </source>
</evidence>
<keyword evidence="13" id="KW-1185">Reference proteome</keyword>
<evidence type="ECO:0000313" key="12">
    <source>
        <dbReference type="EMBL" id="CAF1621768.1"/>
    </source>
</evidence>
<name>A0A813QXQ5_9BILA</name>
<feature type="transmembrane region" description="Helical" evidence="6">
    <location>
        <begin position="97"/>
        <end position="114"/>
    </location>
</feature>
<protein>
    <submittedName>
        <fullName evidence="8">Uncharacterized protein</fullName>
    </submittedName>
</protein>
<feature type="signal peptide" evidence="7">
    <location>
        <begin position="1"/>
        <end position="23"/>
    </location>
</feature>
<evidence type="ECO:0000256" key="7">
    <source>
        <dbReference type="SAM" id="SignalP"/>
    </source>
</evidence>
<dbReference type="GO" id="GO:0008506">
    <property type="term" value="F:sucrose:proton symporter activity"/>
    <property type="evidence" value="ECO:0007669"/>
    <property type="project" value="TreeGrafter"/>
</dbReference>
<evidence type="ECO:0000256" key="2">
    <source>
        <dbReference type="ARBA" id="ARBA00022448"/>
    </source>
</evidence>
<evidence type="ECO:0000313" key="11">
    <source>
        <dbReference type="EMBL" id="CAF1423529.1"/>
    </source>
</evidence>
<keyword evidence="2" id="KW-0813">Transport</keyword>
<comment type="caution">
    <text evidence="8">The sequence shown here is derived from an EMBL/GenBank/DDBJ whole genome shotgun (WGS) entry which is preliminary data.</text>
</comment>
<keyword evidence="7" id="KW-0732">Signal</keyword>
<dbReference type="EMBL" id="CAJNOI010001568">
    <property type="protein sequence ID" value="CAF1423529.1"/>
    <property type="molecule type" value="Genomic_DNA"/>
</dbReference>
<feature type="transmembrane region" description="Helical" evidence="6">
    <location>
        <begin position="56"/>
        <end position="76"/>
    </location>
</feature>
<feature type="chain" id="PRO_5035597491" evidence="7">
    <location>
        <begin position="24"/>
        <end position="246"/>
    </location>
</feature>
<feature type="transmembrane region" description="Helical" evidence="6">
    <location>
        <begin position="134"/>
        <end position="155"/>
    </location>
</feature>
<evidence type="ECO:0000256" key="3">
    <source>
        <dbReference type="ARBA" id="ARBA00022692"/>
    </source>
</evidence>
<keyword evidence="5 6" id="KW-0472">Membrane</keyword>
<proteinExistence type="predicted"/>
<evidence type="ECO:0000256" key="6">
    <source>
        <dbReference type="SAM" id="Phobius"/>
    </source>
</evidence>
<evidence type="ECO:0000313" key="9">
    <source>
        <dbReference type="EMBL" id="CAF0935200.1"/>
    </source>
</evidence>
<evidence type="ECO:0000256" key="1">
    <source>
        <dbReference type="ARBA" id="ARBA00004141"/>
    </source>
</evidence>
<evidence type="ECO:0000256" key="4">
    <source>
        <dbReference type="ARBA" id="ARBA00022989"/>
    </source>
</evidence>